<proteinExistence type="predicted"/>
<protein>
    <submittedName>
        <fullName evidence="1">CAZy families GH20 protein</fullName>
    </submittedName>
</protein>
<feature type="non-terminal residue" evidence="1">
    <location>
        <position position="1"/>
    </location>
</feature>
<accession>A0A060BSI2</accession>
<evidence type="ECO:0000313" key="1">
    <source>
        <dbReference type="EMBL" id="AIA85657.1"/>
    </source>
</evidence>
<name>A0A060BSI2_9CHLR</name>
<dbReference type="AlphaFoldDB" id="A0A060BSI2"/>
<feature type="non-terminal residue" evidence="1">
    <location>
        <position position="165"/>
    </location>
</feature>
<sequence>RVGYLLTDWGDNGHWQPYAVSLAPFLFGASCAWNHAAADAAPLAELANVHLFADATGTLGEVALELGRVDLLTGVYIPNNATLFTILQSDLATFRERVGDGDKAEALWQALDSARARTLALRERLADASPQSPDGAEVVAEFTWATEMLRHAAERGLLWLGDEER</sequence>
<organism evidence="1">
    <name type="scientific">uncultured Herpetosiphon sp</name>
    <dbReference type="NCBI Taxonomy" id="290606"/>
    <lineage>
        <taxon>Bacteria</taxon>
        <taxon>Bacillati</taxon>
        <taxon>Chloroflexota</taxon>
        <taxon>Chloroflexia</taxon>
        <taxon>Herpetosiphonales</taxon>
        <taxon>Herpetosiphonaceae</taxon>
        <taxon>Herpetosiphon</taxon>
        <taxon>environmental samples</taxon>
    </lineage>
</organism>
<dbReference type="EMBL" id="KF118396">
    <property type="protein sequence ID" value="AIA85657.1"/>
    <property type="molecule type" value="Genomic_DNA"/>
</dbReference>
<reference evidence="1" key="1">
    <citation type="journal article" date="2013" name="Environ. Microbiol.">
        <title>Seasonally variable intestinal metagenomes of the red palm weevil (Rhynchophorus ferrugineus).</title>
        <authorList>
            <person name="Jia S."/>
            <person name="Zhang X."/>
            <person name="Zhang G."/>
            <person name="Yin A."/>
            <person name="Zhang S."/>
            <person name="Li F."/>
            <person name="Wang L."/>
            <person name="Zhao D."/>
            <person name="Yun Q."/>
            <person name="Tala"/>
            <person name="Wang J."/>
            <person name="Sun G."/>
            <person name="Baabdullah M."/>
            <person name="Yu X."/>
            <person name="Hu S."/>
            <person name="Al-Mssallem I.S."/>
            <person name="Yu J."/>
        </authorList>
    </citation>
    <scope>NUCLEOTIDE SEQUENCE</scope>
</reference>